<dbReference type="STRING" id="89059.LAC1533_1211"/>
<keyword evidence="1 2" id="KW-0238">DNA-binding</keyword>
<accession>A0A0R2KK55</accession>
<feature type="domain" description="Core-binding (CB)" evidence="3">
    <location>
        <begin position="1"/>
        <end position="92"/>
    </location>
</feature>
<evidence type="ECO:0000313" key="4">
    <source>
        <dbReference type="EMBL" id="KRN86916.1"/>
    </source>
</evidence>
<dbReference type="Gene3D" id="1.10.150.130">
    <property type="match status" value="1"/>
</dbReference>
<organism evidence="4 5">
    <name type="scientific">Ligilactobacillus acidipiscis</name>
    <dbReference type="NCBI Taxonomy" id="89059"/>
    <lineage>
        <taxon>Bacteria</taxon>
        <taxon>Bacillati</taxon>
        <taxon>Bacillota</taxon>
        <taxon>Bacilli</taxon>
        <taxon>Lactobacillales</taxon>
        <taxon>Lactobacillaceae</taxon>
        <taxon>Ligilactobacillus</taxon>
    </lineage>
</organism>
<dbReference type="RefSeq" id="WP_010494106.1">
    <property type="nucleotide sequence ID" value="NZ_JQBK01000011.1"/>
</dbReference>
<gene>
    <name evidence="4" type="ORF">IV43_GL000204</name>
</gene>
<dbReference type="PATRIC" id="fig|89059.3.peg.209"/>
<dbReference type="AlphaFoldDB" id="A0A0R2KK55"/>
<dbReference type="OrthoDB" id="2328477at2"/>
<evidence type="ECO:0000256" key="1">
    <source>
        <dbReference type="ARBA" id="ARBA00023125"/>
    </source>
</evidence>
<dbReference type="InterPro" id="IPR044068">
    <property type="entry name" value="CB"/>
</dbReference>
<dbReference type="EMBL" id="JQBK01000011">
    <property type="protein sequence ID" value="KRN86916.1"/>
    <property type="molecule type" value="Genomic_DNA"/>
</dbReference>
<evidence type="ECO:0000259" key="3">
    <source>
        <dbReference type="PROSITE" id="PS51900"/>
    </source>
</evidence>
<protein>
    <submittedName>
        <fullName evidence="4">Phage integrase</fullName>
    </submittedName>
</protein>
<name>A0A0R2KK55_9LACO</name>
<sequence>MSFPYEKRFKRYLQNDKLVVKTTENDVCHDVNDLFIYLRNFNENYRRSGDLSLLEESDVIEYMIMLQTKRKIKNTTYNKVLTHLNTYFKFLFKNKLSSSLPTVTLQGLKRSPKQIEDVYGWQVELPGYLSSHTISNYTKMVLLLLAHFYAISEIVSPDFYHVLQREDWQKYEKDFIVQFQNEESDKQQMQNCHDLFLKTRLDLSAPRLSLAGLHKVLKKDQPHCSLPLVPRRLRQAAIAAYLNEHQNLTDGQLCGSLHLDLASLNYYRTMSRQHIL</sequence>
<proteinExistence type="predicted"/>
<comment type="caution">
    <text evidence="4">The sequence shown here is derived from an EMBL/GenBank/DDBJ whole genome shotgun (WGS) entry which is preliminary data.</text>
</comment>
<reference evidence="4 5" key="1">
    <citation type="journal article" date="2015" name="Genome Announc.">
        <title>Expanding the biotechnology potential of lactobacilli through comparative genomics of 213 strains and associated genera.</title>
        <authorList>
            <person name="Sun Z."/>
            <person name="Harris H.M."/>
            <person name="McCann A."/>
            <person name="Guo C."/>
            <person name="Argimon S."/>
            <person name="Zhang W."/>
            <person name="Yang X."/>
            <person name="Jeffery I.B."/>
            <person name="Cooney J.C."/>
            <person name="Kagawa T.F."/>
            <person name="Liu W."/>
            <person name="Song Y."/>
            <person name="Salvetti E."/>
            <person name="Wrobel A."/>
            <person name="Rasinkangas P."/>
            <person name="Parkhill J."/>
            <person name="Rea M.C."/>
            <person name="O'Sullivan O."/>
            <person name="Ritari J."/>
            <person name="Douillard F.P."/>
            <person name="Paul Ross R."/>
            <person name="Yang R."/>
            <person name="Briner A.E."/>
            <person name="Felis G.E."/>
            <person name="de Vos W.M."/>
            <person name="Barrangou R."/>
            <person name="Klaenhammer T.R."/>
            <person name="Caufield P.W."/>
            <person name="Cui Y."/>
            <person name="Zhang H."/>
            <person name="O'Toole P.W."/>
        </authorList>
    </citation>
    <scope>NUCLEOTIDE SEQUENCE [LARGE SCALE GENOMIC DNA]</scope>
    <source>
        <strain evidence="4 5">DSM 15353</strain>
    </source>
</reference>
<dbReference type="Proteomes" id="UP000051491">
    <property type="component" value="Unassembled WGS sequence"/>
</dbReference>
<evidence type="ECO:0000256" key="2">
    <source>
        <dbReference type="PROSITE-ProRule" id="PRU01248"/>
    </source>
</evidence>
<dbReference type="GO" id="GO:0003677">
    <property type="term" value="F:DNA binding"/>
    <property type="evidence" value="ECO:0007669"/>
    <property type="project" value="UniProtKB-UniRule"/>
</dbReference>
<evidence type="ECO:0000313" key="5">
    <source>
        <dbReference type="Proteomes" id="UP000051491"/>
    </source>
</evidence>
<dbReference type="InterPro" id="IPR010998">
    <property type="entry name" value="Integrase_recombinase_N"/>
</dbReference>
<dbReference type="PROSITE" id="PS51900">
    <property type="entry name" value="CB"/>
    <property type="match status" value="1"/>
</dbReference>